<dbReference type="InterPro" id="IPR002018">
    <property type="entry name" value="CarbesteraseB"/>
</dbReference>
<dbReference type="OrthoDB" id="408631at2759"/>
<dbReference type="GO" id="GO:0016787">
    <property type="term" value="F:hydrolase activity"/>
    <property type="evidence" value="ECO:0007669"/>
    <property type="project" value="UniProtKB-KW"/>
</dbReference>
<dbReference type="Proteomes" id="UP000313359">
    <property type="component" value="Unassembled WGS sequence"/>
</dbReference>
<keyword evidence="2 3" id="KW-0378">Hydrolase</keyword>
<feature type="domain" description="Carboxylesterase type B" evidence="4">
    <location>
        <begin position="41"/>
        <end position="522"/>
    </location>
</feature>
<dbReference type="PROSITE" id="PS00122">
    <property type="entry name" value="CARBOXYLESTERASE_B_1"/>
    <property type="match status" value="1"/>
</dbReference>
<keyword evidence="6" id="KW-1185">Reference proteome</keyword>
<feature type="chain" id="PRO_5023160820" description="Carboxylic ester hydrolase" evidence="3">
    <location>
        <begin position="19"/>
        <end position="556"/>
    </location>
</feature>
<name>A0A5C2SYG2_9APHY</name>
<evidence type="ECO:0000259" key="4">
    <source>
        <dbReference type="Pfam" id="PF00135"/>
    </source>
</evidence>
<evidence type="ECO:0000256" key="3">
    <source>
        <dbReference type="RuleBase" id="RU361235"/>
    </source>
</evidence>
<gene>
    <name evidence="5" type="ORF">L227DRAFT_625845</name>
</gene>
<protein>
    <recommendedName>
        <fullName evidence="3">Carboxylic ester hydrolase</fullName>
        <ecNumber evidence="3">3.1.1.-</ecNumber>
    </recommendedName>
</protein>
<dbReference type="InterPro" id="IPR029058">
    <property type="entry name" value="AB_hydrolase_fold"/>
</dbReference>
<evidence type="ECO:0000313" key="5">
    <source>
        <dbReference type="EMBL" id="RPD65826.1"/>
    </source>
</evidence>
<dbReference type="Pfam" id="PF00135">
    <property type="entry name" value="COesterase"/>
    <property type="match status" value="1"/>
</dbReference>
<accession>A0A5C2SYG2</accession>
<evidence type="ECO:0000256" key="2">
    <source>
        <dbReference type="ARBA" id="ARBA00022801"/>
    </source>
</evidence>
<dbReference type="SUPFAM" id="SSF53474">
    <property type="entry name" value="alpha/beta-Hydrolases"/>
    <property type="match status" value="1"/>
</dbReference>
<dbReference type="Gene3D" id="3.40.50.1820">
    <property type="entry name" value="alpha/beta hydrolase"/>
    <property type="match status" value="1"/>
</dbReference>
<dbReference type="InterPro" id="IPR050309">
    <property type="entry name" value="Type-B_Carboxylest/Lipase"/>
</dbReference>
<dbReference type="EMBL" id="ML122251">
    <property type="protein sequence ID" value="RPD65826.1"/>
    <property type="molecule type" value="Genomic_DNA"/>
</dbReference>
<dbReference type="AlphaFoldDB" id="A0A5C2SYG2"/>
<keyword evidence="3" id="KW-0732">Signal</keyword>
<comment type="similarity">
    <text evidence="1 3">Belongs to the type-B carboxylesterase/lipase family.</text>
</comment>
<proteinExistence type="inferred from homology"/>
<sequence length="556" mass="61412">MLIAVILYAAVLFHAAICARSRPTPVRPTVRLDDAMFIGKRGNMTDAYLGIKFAEAPRFRLPTLVRQYPRATHDASDFGPSCPQHNSMAVRSIVNYPSVGRSVASSPMKAPWQPGARPSEDCLNLNVWVPTGTGSTSRLPVVVWIYGGYHDQFSSYDGSVIVRRSVQLGEPIVYVSMNYRVSAFGFLAGREVNDAGVGNIGLEDQRIALKWIQRYITAFGGDPTRVTLWGESAGAISVSLHMLTNGGNTEGLFHRAFMQSGAPIPVGDIAYGQAEFDTLVANTECELAADKLECLRLVPYSVLKAAVDKSPGVISYQSLRLSYLPRVDGRFLVDAPQKLVLNVSVSKIPFVTGSCEDEGTLFSLFSSFIVWDDAHFRDYMLTNYMNGANESHVGDLFETLYPDDPAQGSPFDTGSQYAFLQYERLSAIQGDLVFQAPRRFFLEQTYDKQPTWSFLSKRNKNLSLVGYKVGFLGAAHGSDLSNVYGPGDMTDYLVHFVNHGDPNAPDGRLLGWPQYSVQSRHQMTFLDGDLPLAVTSDVYRAEALKRLTELSLRFPL</sequence>
<dbReference type="EC" id="3.1.1.-" evidence="3"/>
<dbReference type="PANTHER" id="PTHR11559">
    <property type="entry name" value="CARBOXYLESTERASE"/>
    <property type="match status" value="1"/>
</dbReference>
<feature type="signal peptide" evidence="3">
    <location>
        <begin position="1"/>
        <end position="18"/>
    </location>
</feature>
<evidence type="ECO:0000313" key="6">
    <source>
        <dbReference type="Proteomes" id="UP000313359"/>
    </source>
</evidence>
<organism evidence="5 6">
    <name type="scientific">Lentinus tigrinus ALCF2SS1-6</name>
    <dbReference type="NCBI Taxonomy" id="1328759"/>
    <lineage>
        <taxon>Eukaryota</taxon>
        <taxon>Fungi</taxon>
        <taxon>Dikarya</taxon>
        <taxon>Basidiomycota</taxon>
        <taxon>Agaricomycotina</taxon>
        <taxon>Agaricomycetes</taxon>
        <taxon>Polyporales</taxon>
        <taxon>Polyporaceae</taxon>
        <taxon>Lentinus</taxon>
    </lineage>
</organism>
<dbReference type="STRING" id="1328759.A0A5C2SYG2"/>
<dbReference type="InterPro" id="IPR019826">
    <property type="entry name" value="Carboxylesterase_B_AS"/>
</dbReference>
<evidence type="ECO:0000256" key="1">
    <source>
        <dbReference type="ARBA" id="ARBA00005964"/>
    </source>
</evidence>
<reference evidence="5" key="1">
    <citation type="journal article" date="2018" name="Genome Biol. Evol.">
        <title>Genomics and development of Lentinus tigrinus, a white-rot wood-decaying mushroom with dimorphic fruiting bodies.</title>
        <authorList>
            <person name="Wu B."/>
            <person name="Xu Z."/>
            <person name="Knudson A."/>
            <person name="Carlson A."/>
            <person name="Chen N."/>
            <person name="Kovaka S."/>
            <person name="LaButti K."/>
            <person name="Lipzen A."/>
            <person name="Pennachio C."/>
            <person name="Riley R."/>
            <person name="Schakwitz W."/>
            <person name="Umezawa K."/>
            <person name="Ohm R.A."/>
            <person name="Grigoriev I.V."/>
            <person name="Nagy L.G."/>
            <person name="Gibbons J."/>
            <person name="Hibbett D."/>
        </authorList>
    </citation>
    <scope>NUCLEOTIDE SEQUENCE [LARGE SCALE GENOMIC DNA]</scope>
    <source>
        <strain evidence="5">ALCF2SS1-6</strain>
    </source>
</reference>